<dbReference type="Proteomes" id="UP000053319">
    <property type="component" value="Unassembled WGS sequence"/>
</dbReference>
<accession>R7SWF8</accession>
<dbReference type="EMBL" id="JH719425">
    <property type="protein sequence ID" value="EJF59307.1"/>
    <property type="molecule type" value="Genomic_DNA"/>
</dbReference>
<gene>
    <name evidence="2" type="ORF">DICSQDRAFT_156311</name>
</gene>
<evidence type="ECO:0000256" key="1">
    <source>
        <dbReference type="SAM" id="MobiDB-lite"/>
    </source>
</evidence>
<proteinExistence type="predicted"/>
<protein>
    <submittedName>
        <fullName evidence="2">Uncharacterized protein</fullName>
    </submittedName>
</protein>
<feature type="region of interest" description="Disordered" evidence="1">
    <location>
        <begin position="1"/>
        <end position="23"/>
    </location>
</feature>
<sequence length="146" mass="15560">MDQHSPRGDAGPSPGIAVKGDETSSDSRVWARWIIVPLHSLGNTRRAVVKQDVGGLKGSLVKASAVKILRSLRQIRDEVGFASWCQSPSGTCRCGPAVCRATCLNGNSIKSQASTALSRSSVCPQAFHDKTELVPSLRDLTDTGWS</sequence>
<dbReference type="RefSeq" id="XP_007367890.1">
    <property type="nucleotide sequence ID" value="XM_007367828.1"/>
</dbReference>
<evidence type="ECO:0000313" key="3">
    <source>
        <dbReference type="Proteomes" id="UP000053319"/>
    </source>
</evidence>
<name>R7SWF8_DICSQ</name>
<dbReference type="KEGG" id="dsq:DICSQDRAFT_156311"/>
<evidence type="ECO:0000313" key="2">
    <source>
        <dbReference type="EMBL" id="EJF59307.1"/>
    </source>
</evidence>
<dbReference type="GeneID" id="18837607"/>
<dbReference type="AlphaFoldDB" id="R7SWF8"/>
<dbReference type="HOGENOM" id="CLU_1777374_0_0_1"/>
<organism evidence="2 3">
    <name type="scientific">Dichomitus squalens (strain LYAD-421)</name>
    <name type="common">Western red white-rot fungus</name>
    <dbReference type="NCBI Taxonomy" id="732165"/>
    <lineage>
        <taxon>Eukaryota</taxon>
        <taxon>Fungi</taxon>
        <taxon>Dikarya</taxon>
        <taxon>Basidiomycota</taxon>
        <taxon>Agaricomycotina</taxon>
        <taxon>Agaricomycetes</taxon>
        <taxon>Polyporales</taxon>
        <taxon>Polyporaceae</taxon>
        <taxon>Dichomitus</taxon>
    </lineage>
</organism>
<reference evidence="2 3" key="1">
    <citation type="journal article" date="2012" name="Science">
        <title>The Paleozoic origin of enzymatic lignin decomposition reconstructed from 31 fungal genomes.</title>
        <authorList>
            <person name="Floudas D."/>
            <person name="Binder M."/>
            <person name="Riley R."/>
            <person name="Barry K."/>
            <person name="Blanchette R.A."/>
            <person name="Henrissat B."/>
            <person name="Martinez A.T."/>
            <person name="Otillar R."/>
            <person name="Spatafora J.W."/>
            <person name="Yadav J.S."/>
            <person name="Aerts A."/>
            <person name="Benoit I."/>
            <person name="Boyd A."/>
            <person name="Carlson A."/>
            <person name="Copeland A."/>
            <person name="Coutinho P.M."/>
            <person name="de Vries R.P."/>
            <person name="Ferreira P."/>
            <person name="Findley K."/>
            <person name="Foster B."/>
            <person name="Gaskell J."/>
            <person name="Glotzer D."/>
            <person name="Gorecki P."/>
            <person name="Heitman J."/>
            <person name="Hesse C."/>
            <person name="Hori C."/>
            <person name="Igarashi K."/>
            <person name="Jurgens J.A."/>
            <person name="Kallen N."/>
            <person name="Kersten P."/>
            <person name="Kohler A."/>
            <person name="Kuees U."/>
            <person name="Kumar T.K.A."/>
            <person name="Kuo A."/>
            <person name="LaButti K."/>
            <person name="Larrondo L.F."/>
            <person name="Lindquist E."/>
            <person name="Ling A."/>
            <person name="Lombard V."/>
            <person name="Lucas S."/>
            <person name="Lundell T."/>
            <person name="Martin R."/>
            <person name="McLaughlin D.J."/>
            <person name="Morgenstern I."/>
            <person name="Morin E."/>
            <person name="Murat C."/>
            <person name="Nagy L.G."/>
            <person name="Nolan M."/>
            <person name="Ohm R.A."/>
            <person name="Patyshakuliyeva A."/>
            <person name="Rokas A."/>
            <person name="Ruiz-Duenas F.J."/>
            <person name="Sabat G."/>
            <person name="Salamov A."/>
            <person name="Samejima M."/>
            <person name="Schmutz J."/>
            <person name="Slot J.C."/>
            <person name="St John F."/>
            <person name="Stenlid J."/>
            <person name="Sun H."/>
            <person name="Sun S."/>
            <person name="Syed K."/>
            <person name="Tsang A."/>
            <person name="Wiebenga A."/>
            <person name="Young D."/>
            <person name="Pisabarro A."/>
            <person name="Eastwood D.C."/>
            <person name="Martin F."/>
            <person name="Cullen D."/>
            <person name="Grigoriev I.V."/>
            <person name="Hibbett D.S."/>
        </authorList>
    </citation>
    <scope>NUCLEOTIDE SEQUENCE [LARGE SCALE GENOMIC DNA]</scope>
    <source>
        <strain evidence="2 3">LYAD-421 SS1</strain>
    </source>
</reference>